<accession>A0A8S1KTU7</accession>
<evidence type="ECO:0000313" key="1">
    <source>
        <dbReference type="EMBL" id="CAD8056752.1"/>
    </source>
</evidence>
<dbReference type="EMBL" id="CAJJDM010000023">
    <property type="protein sequence ID" value="CAD8056752.1"/>
    <property type="molecule type" value="Genomic_DNA"/>
</dbReference>
<dbReference type="Proteomes" id="UP000688137">
    <property type="component" value="Unassembled WGS sequence"/>
</dbReference>
<name>A0A8S1KTU7_PARPR</name>
<keyword evidence="2" id="KW-1185">Reference proteome</keyword>
<organism evidence="1 2">
    <name type="scientific">Paramecium primaurelia</name>
    <dbReference type="NCBI Taxonomy" id="5886"/>
    <lineage>
        <taxon>Eukaryota</taxon>
        <taxon>Sar</taxon>
        <taxon>Alveolata</taxon>
        <taxon>Ciliophora</taxon>
        <taxon>Intramacronucleata</taxon>
        <taxon>Oligohymenophorea</taxon>
        <taxon>Peniculida</taxon>
        <taxon>Parameciidae</taxon>
        <taxon>Paramecium</taxon>
    </lineage>
</organism>
<gene>
    <name evidence="1" type="ORF">PPRIM_AZ9-3.1.T0250037</name>
</gene>
<comment type="caution">
    <text evidence="1">The sequence shown here is derived from an EMBL/GenBank/DDBJ whole genome shotgun (WGS) entry which is preliminary data.</text>
</comment>
<dbReference type="AlphaFoldDB" id="A0A8S1KTU7"/>
<sequence length="33" mass="3950">MKFKLLFVILVLCTSLGYARFRIRKIDPCYNVK</sequence>
<proteinExistence type="predicted"/>
<reference evidence="1" key="1">
    <citation type="submission" date="2021-01" db="EMBL/GenBank/DDBJ databases">
        <authorList>
            <consortium name="Genoscope - CEA"/>
            <person name="William W."/>
        </authorList>
    </citation>
    <scope>NUCLEOTIDE SEQUENCE</scope>
</reference>
<evidence type="ECO:0000313" key="2">
    <source>
        <dbReference type="Proteomes" id="UP000688137"/>
    </source>
</evidence>
<protein>
    <submittedName>
        <fullName evidence="1">Uncharacterized protein</fullName>
    </submittedName>
</protein>